<accession>A0A4Y4B597</accession>
<proteinExistence type="predicted"/>
<reference evidence="1 2" key="1">
    <citation type="submission" date="2019-06" db="EMBL/GenBank/DDBJ databases">
        <title>Whole genome shotgun sequence of Flavobacterium flevense NBRC 14960.</title>
        <authorList>
            <person name="Hosoyama A."/>
            <person name="Uohara A."/>
            <person name="Ohji S."/>
            <person name="Ichikawa N."/>
        </authorList>
    </citation>
    <scope>NUCLEOTIDE SEQUENCE [LARGE SCALE GENOMIC DNA]</scope>
    <source>
        <strain evidence="1 2">NBRC 14960</strain>
    </source>
</reference>
<dbReference type="AlphaFoldDB" id="A0A4Y4B597"/>
<name>A0A4Y4B597_9FLAO</name>
<dbReference type="STRING" id="983.SAMN05443543_11812"/>
<evidence type="ECO:0000313" key="1">
    <source>
        <dbReference type="EMBL" id="GEC73813.1"/>
    </source>
</evidence>
<dbReference type="Proteomes" id="UP000316775">
    <property type="component" value="Unassembled WGS sequence"/>
</dbReference>
<evidence type="ECO:0000313" key="2">
    <source>
        <dbReference type="Proteomes" id="UP000316775"/>
    </source>
</evidence>
<protein>
    <submittedName>
        <fullName evidence="1">Uncharacterized protein</fullName>
    </submittedName>
</protein>
<comment type="caution">
    <text evidence="1">The sequence shown here is derived from an EMBL/GenBank/DDBJ whole genome shotgun (WGS) entry which is preliminary data.</text>
</comment>
<sequence>MIFVKGLTMNENSEKITDLINYTFENRKKEYDFSEIPDYNIFVEHQILKITNKVSQYLEINFDSILFNEILLSIAETELNTKLPDDIINALLFVDDFENILKKRYQVETLSNEFRNLINGLKVFTLTILNNRFSIYDFYVEFINDKKQKRKNRSDFVELYFQFLLVSNFNEEIILKSCVEYNNSEKHPTNYTNRFLNQLGETNSKYATQLYNYIIESDTISYYNFIPNLLIGLYNSGHTEAFNNAKKLLAKNNNMAMKSFSGFVINTSSEIKELFENISLIESINIETVHLKSLLFCMLIENDKTSSEIKKKCIIEILELLKSEDHNIANTVFQNVQYNLDNHEYEKYRLLNIYLNNTKNFSVIKYFFHNFKNPQYLFDILIRNYDASGFRGSIDLFKNSLNHFSDTNKEETEELILDLFNIRSYSLLAVKIILSTHSGIYRVNLLKLSKKESQLFAIDSICNYPHSIDNLLPLLLKLKESNFKEVKDYLQTKLAELIFEVYHESLLNLIKKNLTNSKKDKDFLIPLQKAFEEYCKMREFKAKINDLNPRENERNLMDLYYRLEHENQAKMMKNINMDENSFLSMCKNMIIVRGRAWKNEDSEEILPLGLIESSMMVDTRAYKNPTVYEQNLENF</sequence>
<gene>
    <name evidence="1" type="ORF">FFL01_33520</name>
</gene>
<keyword evidence="2" id="KW-1185">Reference proteome</keyword>
<organism evidence="1 2">
    <name type="scientific">Flavobacterium flevense</name>
    <dbReference type="NCBI Taxonomy" id="983"/>
    <lineage>
        <taxon>Bacteria</taxon>
        <taxon>Pseudomonadati</taxon>
        <taxon>Bacteroidota</taxon>
        <taxon>Flavobacteriia</taxon>
        <taxon>Flavobacteriales</taxon>
        <taxon>Flavobacteriaceae</taxon>
        <taxon>Flavobacterium</taxon>
    </lineage>
</organism>
<dbReference type="EMBL" id="BJNP01000074">
    <property type="protein sequence ID" value="GEC73813.1"/>
    <property type="molecule type" value="Genomic_DNA"/>
</dbReference>